<evidence type="ECO:0000256" key="3">
    <source>
        <dbReference type="ARBA" id="ARBA00022670"/>
    </source>
</evidence>
<keyword evidence="7" id="KW-0482">Metalloprotease</keyword>
<evidence type="ECO:0000313" key="14">
    <source>
        <dbReference type="Proteomes" id="UP000750334"/>
    </source>
</evidence>
<dbReference type="FunFam" id="3.30.830.10:FF:000030">
    <property type="entry name" value="Insulin-degrading enzyme"/>
    <property type="match status" value="1"/>
</dbReference>
<evidence type="ECO:0000313" key="13">
    <source>
        <dbReference type="EMBL" id="KAG0672386.1"/>
    </source>
</evidence>
<evidence type="ECO:0000256" key="8">
    <source>
        <dbReference type="RuleBase" id="RU004447"/>
    </source>
</evidence>
<keyword evidence="5" id="KW-0378">Hydrolase</keyword>
<evidence type="ECO:0000256" key="2">
    <source>
        <dbReference type="ARBA" id="ARBA00007261"/>
    </source>
</evidence>
<comment type="caution">
    <text evidence="13">The sequence shown here is derived from an EMBL/GenBank/DDBJ whole genome shotgun (WGS) entry which is preliminary data.</text>
</comment>
<dbReference type="FunFam" id="3.30.830.10:FF:000004">
    <property type="entry name" value="Putative insulin-degrading enzyme"/>
    <property type="match status" value="1"/>
</dbReference>
<dbReference type="Pfam" id="PF00675">
    <property type="entry name" value="Peptidase_M16"/>
    <property type="match status" value="1"/>
</dbReference>
<reference evidence="13 14" key="1">
    <citation type="submission" date="2020-11" db="EMBL/GenBank/DDBJ databases">
        <title>Kefir isolates.</title>
        <authorList>
            <person name="Marcisauskas S."/>
            <person name="Kim Y."/>
            <person name="Blasche S."/>
        </authorList>
    </citation>
    <scope>NUCLEOTIDE SEQUENCE [LARGE SCALE GENOMIC DNA]</scope>
    <source>
        <strain evidence="13 14">OG2</strain>
    </source>
</reference>
<protein>
    <submittedName>
        <fullName evidence="13">Insulinase (Peptidase M16)</fullName>
    </submittedName>
</protein>
<dbReference type="GO" id="GO:0005829">
    <property type="term" value="C:cytosol"/>
    <property type="evidence" value="ECO:0007669"/>
    <property type="project" value="TreeGrafter"/>
</dbReference>
<dbReference type="PANTHER" id="PTHR43690:SF18">
    <property type="entry name" value="INSULIN-DEGRADING ENZYME-RELATED"/>
    <property type="match status" value="1"/>
</dbReference>
<keyword evidence="3" id="KW-0645">Protease</keyword>
<dbReference type="GO" id="GO:0046872">
    <property type="term" value="F:metal ion binding"/>
    <property type="evidence" value="ECO:0007669"/>
    <property type="project" value="UniProtKB-KW"/>
</dbReference>
<organism evidence="13 14">
    <name type="scientific">Maudiozyma exigua</name>
    <name type="common">Yeast</name>
    <name type="synonym">Kazachstania exigua</name>
    <dbReference type="NCBI Taxonomy" id="34358"/>
    <lineage>
        <taxon>Eukaryota</taxon>
        <taxon>Fungi</taxon>
        <taxon>Dikarya</taxon>
        <taxon>Ascomycota</taxon>
        <taxon>Saccharomycotina</taxon>
        <taxon>Saccharomycetes</taxon>
        <taxon>Saccharomycetales</taxon>
        <taxon>Saccharomycetaceae</taxon>
        <taxon>Maudiozyma</taxon>
    </lineage>
</organism>
<dbReference type="EMBL" id="PUHR01000003">
    <property type="protein sequence ID" value="KAG0672386.1"/>
    <property type="molecule type" value="Genomic_DNA"/>
</dbReference>
<accession>A0A9P6WF91</accession>
<dbReference type="InterPro" id="IPR011765">
    <property type="entry name" value="Pept_M16_N"/>
</dbReference>
<dbReference type="GO" id="GO:0005739">
    <property type="term" value="C:mitochondrion"/>
    <property type="evidence" value="ECO:0007669"/>
    <property type="project" value="TreeGrafter"/>
</dbReference>
<evidence type="ECO:0000256" key="7">
    <source>
        <dbReference type="ARBA" id="ARBA00023049"/>
    </source>
</evidence>
<feature type="domain" description="Peptidase M16 C-terminal" evidence="10">
    <location>
        <begin position="197"/>
        <end position="374"/>
    </location>
</feature>
<sequence length="970" mass="112617">MSNNNYTVLNEKFQKPDLDDRQYRYIQLPNNLKALLIHDPTVDKSAAALDVNIGAFEDPEELPGLAHFCEHLLFMGSKKFPDENEYASYLSKHGGASNAYTSSQNTNYYFYVNSEHLYNALDRFSGFFTGPLFNKDSTDKEINAVDSENKKNLQNDIWRIYQLDKCLSNFDHPYHKFSTGNLTTLGTNPTSKGLNIRDELLKFYNEYYSANLMKLCIIGREDLDTLSDWAYDLFKDVPNNNNREVPYYPERVLNRDFFEKIIKVKPVKDIKKLEISFEVPDMDEHWESKPSHFLSHLIGHEGSGSLLAYLKKLGWANELSAGGLTISRGNAYFSVNIDLTEKGLQNYVEVVHLIFQYIELLKNSLPQDWIFTELANISRANFKFKQKGSPSSTVSALAKKLSKDFIPIANILSTELFTKNEPEKIIEFTKSLRYDKSRFMLISREMITDSQEKWYGTEYSVMEYPDELLQLVQNPGLNSHLHLPHPNEFVANNFTVNKIEDVTPLNEPYLLQDNANGKLWYKKDDRFWQPRGYIYISLKLPHTHASILTSMLSTLYVQLVNDSLKDLEYDASCANLRVSFVKISQGLDITLTGFNEKLTTLLARFLDGIKNFKLDRDRFDIFKDKTVRHLNNLMYEVPYGQMYTIYNSLTSEISWSTREKLDVTKQLTFEQLQNFIPTIYQEMYSEILVHGNLKYEEAMQIDSLLDVMRGDAINHSQVDNIRMRSYIIPNAKTFRYETLLNDEKNVNSCIQHVTQLDVYTEELSAMSGLFAQMIHEPCFNILRTKEQLGYVVFSSSLNNHGTANIRILVQSEHSTPYLEWRIDAFYKVFGTMLSSMTEKNFKRHKDALCKNLLEKYKNMNEESSRYTAAIYLGDYNFLHRQKKAELVQKLTKEEMVAFYERYINGPQATKLVIHLKSQAENKKLDEESELDTNIYPSGILIDDVRQFKSASFLAPIRQPSKQFEIYKPTK</sequence>
<dbReference type="GO" id="GO:0004222">
    <property type="term" value="F:metalloendopeptidase activity"/>
    <property type="evidence" value="ECO:0007669"/>
    <property type="project" value="InterPro"/>
</dbReference>
<feature type="domain" description="Coenzyme PQQ synthesis protein F-like C-terminal lobe" evidence="12">
    <location>
        <begin position="769"/>
        <end position="866"/>
    </location>
</feature>
<dbReference type="InterPro" id="IPR001431">
    <property type="entry name" value="Pept_M16_Zn_BS"/>
</dbReference>
<dbReference type="GO" id="GO:0043171">
    <property type="term" value="P:peptide catabolic process"/>
    <property type="evidence" value="ECO:0007669"/>
    <property type="project" value="TreeGrafter"/>
</dbReference>
<evidence type="ECO:0000256" key="6">
    <source>
        <dbReference type="ARBA" id="ARBA00022833"/>
    </source>
</evidence>
<dbReference type="FunFam" id="3.30.830.10:FF:000005">
    <property type="entry name" value="nardilysin isoform X1"/>
    <property type="match status" value="1"/>
</dbReference>
<dbReference type="PANTHER" id="PTHR43690">
    <property type="entry name" value="NARDILYSIN"/>
    <property type="match status" value="1"/>
</dbReference>
<dbReference type="SUPFAM" id="SSF63411">
    <property type="entry name" value="LuxS/MPP-like metallohydrolase"/>
    <property type="match status" value="4"/>
</dbReference>
<dbReference type="Pfam" id="PF16187">
    <property type="entry name" value="Peptidase_M16_M"/>
    <property type="match status" value="1"/>
</dbReference>
<keyword evidence="14" id="KW-1185">Reference proteome</keyword>
<evidence type="ECO:0000256" key="4">
    <source>
        <dbReference type="ARBA" id="ARBA00022723"/>
    </source>
</evidence>
<dbReference type="InterPro" id="IPR054734">
    <property type="entry name" value="PqqF-like_C_4"/>
</dbReference>
<dbReference type="Pfam" id="PF05193">
    <property type="entry name" value="Peptidase_M16_C"/>
    <property type="match status" value="1"/>
</dbReference>
<evidence type="ECO:0000259" key="10">
    <source>
        <dbReference type="Pfam" id="PF05193"/>
    </source>
</evidence>
<comment type="cofactor">
    <cofactor evidence="1">
        <name>Zn(2+)</name>
        <dbReference type="ChEBI" id="CHEBI:29105"/>
    </cofactor>
</comment>
<gene>
    <name evidence="13" type="primary">IDE1</name>
    <name evidence="13" type="ORF">C6P45_003070</name>
</gene>
<dbReference type="FunFam" id="3.30.830.10:FF:000003">
    <property type="entry name" value="Insulin-degrading enzyme"/>
    <property type="match status" value="1"/>
</dbReference>
<proteinExistence type="inferred from homology"/>
<feature type="domain" description="Peptidase M16 middle/third" evidence="11">
    <location>
        <begin position="382"/>
        <end position="662"/>
    </location>
</feature>
<dbReference type="InterPro" id="IPR032632">
    <property type="entry name" value="Peptidase_M16_M"/>
</dbReference>
<dbReference type="PROSITE" id="PS00143">
    <property type="entry name" value="INSULINASE"/>
    <property type="match status" value="1"/>
</dbReference>
<dbReference type="InterPro" id="IPR050626">
    <property type="entry name" value="Peptidase_M16"/>
</dbReference>
<dbReference type="Proteomes" id="UP000750334">
    <property type="component" value="Unassembled WGS sequence"/>
</dbReference>
<comment type="similarity">
    <text evidence="2 8">Belongs to the peptidase M16 family.</text>
</comment>
<dbReference type="InterPro" id="IPR011249">
    <property type="entry name" value="Metalloenz_LuxS/M16"/>
</dbReference>
<feature type="domain" description="Peptidase M16 N-terminal" evidence="9">
    <location>
        <begin position="34"/>
        <end position="167"/>
    </location>
</feature>
<evidence type="ECO:0000259" key="9">
    <source>
        <dbReference type="Pfam" id="PF00675"/>
    </source>
</evidence>
<dbReference type="InterPro" id="IPR007863">
    <property type="entry name" value="Peptidase_M16_C"/>
</dbReference>
<evidence type="ECO:0000256" key="1">
    <source>
        <dbReference type="ARBA" id="ARBA00001947"/>
    </source>
</evidence>
<evidence type="ECO:0000256" key="5">
    <source>
        <dbReference type="ARBA" id="ARBA00022801"/>
    </source>
</evidence>
<keyword evidence="4" id="KW-0479">Metal-binding</keyword>
<name>A0A9P6WF91_MAUEX</name>
<dbReference type="Pfam" id="PF22456">
    <property type="entry name" value="PqqF-like_C_4"/>
    <property type="match status" value="1"/>
</dbReference>
<dbReference type="AlphaFoldDB" id="A0A9P6WF91"/>
<dbReference type="GO" id="GO:0051603">
    <property type="term" value="P:proteolysis involved in protein catabolic process"/>
    <property type="evidence" value="ECO:0007669"/>
    <property type="project" value="TreeGrafter"/>
</dbReference>
<keyword evidence="6" id="KW-0862">Zinc</keyword>
<dbReference type="OrthoDB" id="952271at2759"/>
<evidence type="ECO:0000259" key="12">
    <source>
        <dbReference type="Pfam" id="PF22456"/>
    </source>
</evidence>
<dbReference type="Gene3D" id="3.30.830.10">
    <property type="entry name" value="Metalloenzyme, LuxS/M16 peptidase-like"/>
    <property type="match status" value="4"/>
</dbReference>
<evidence type="ECO:0000259" key="11">
    <source>
        <dbReference type="Pfam" id="PF16187"/>
    </source>
</evidence>